<reference evidence="2" key="2">
    <citation type="submission" date="2020-11" db="EMBL/GenBank/DDBJ databases">
        <authorList>
            <person name="McCartney M.A."/>
            <person name="Auch B."/>
            <person name="Kono T."/>
            <person name="Mallez S."/>
            <person name="Becker A."/>
            <person name="Gohl D.M."/>
            <person name="Silverstein K.A.T."/>
            <person name="Koren S."/>
            <person name="Bechman K.B."/>
            <person name="Herman A."/>
            <person name="Abrahante J.E."/>
            <person name="Garbe J."/>
        </authorList>
    </citation>
    <scope>NUCLEOTIDE SEQUENCE</scope>
    <source>
        <strain evidence="2">Duluth1</strain>
        <tissue evidence="2">Whole animal</tissue>
    </source>
</reference>
<feature type="region of interest" description="Disordered" evidence="1">
    <location>
        <begin position="20"/>
        <end position="45"/>
    </location>
</feature>
<evidence type="ECO:0000313" key="3">
    <source>
        <dbReference type="Proteomes" id="UP000828390"/>
    </source>
</evidence>
<feature type="compositionally biased region" description="Basic and acidic residues" evidence="1">
    <location>
        <begin position="33"/>
        <end position="43"/>
    </location>
</feature>
<dbReference type="Proteomes" id="UP000828390">
    <property type="component" value="Unassembled WGS sequence"/>
</dbReference>
<dbReference type="EMBL" id="JAIWYP010000015">
    <property type="protein sequence ID" value="KAH3700843.1"/>
    <property type="molecule type" value="Genomic_DNA"/>
</dbReference>
<comment type="caution">
    <text evidence="2">The sequence shown here is derived from an EMBL/GenBank/DDBJ whole genome shotgun (WGS) entry which is preliminary data.</text>
</comment>
<name>A0A9D3YMG6_DREPO</name>
<proteinExistence type="predicted"/>
<sequence>MTRFNQTTISFKTIPYQKRTTKVRPYSKQRGTGSEHYKPEKSSGLDNVLPKLIKHGGEATTAATMALCKTIWKVKK</sequence>
<organism evidence="2 3">
    <name type="scientific">Dreissena polymorpha</name>
    <name type="common">Zebra mussel</name>
    <name type="synonym">Mytilus polymorpha</name>
    <dbReference type="NCBI Taxonomy" id="45954"/>
    <lineage>
        <taxon>Eukaryota</taxon>
        <taxon>Metazoa</taxon>
        <taxon>Spiralia</taxon>
        <taxon>Lophotrochozoa</taxon>
        <taxon>Mollusca</taxon>
        <taxon>Bivalvia</taxon>
        <taxon>Autobranchia</taxon>
        <taxon>Heteroconchia</taxon>
        <taxon>Euheterodonta</taxon>
        <taxon>Imparidentia</taxon>
        <taxon>Neoheterodontei</taxon>
        <taxon>Myida</taxon>
        <taxon>Dreissenoidea</taxon>
        <taxon>Dreissenidae</taxon>
        <taxon>Dreissena</taxon>
    </lineage>
</organism>
<gene>
    <name evidence="2" type="ORF">DPMN_075824</name>
</gene>
<evidence type="ECO:0000256" key="1">
    <source>
        <dbReference type="SAM" id="MobiDB-lite"/>
    </source>
</evidence>
<reference evidence="2" key="1">
    <citation type="journal article" date="2019" name="bioRxiv">
        <title>The Genome of the Zebra Mussel, Dreissena polymorpha: A Resource for Invasive Species Research.</title>
        <authorList>
            <person name="McCartney M.A."/>
            <person name="Auch B."/>
            <person name="Kono T."/>
            <person name="Mallez S."/>
            <person name="Zhang Y."/>
            <person name="Obille A."/>
            <person name="Becker A."/>
            <person name="Abrahante J.E."/>
            <person name="Garbe J."/>
            <person name="Badalamenti J.P."/>
            <person name="Herman A."/>
            <person name="Mangelson H."/>
            <person name="Liachko I."/>
            <person name="Sullivan S."/>
            <person name="Sone E.D."/>
            <person name="Koren S."/>
            <person name="Silverstein K.A.T."/>
            <person name="Beckman K.B."/>
            <person name="Gohl D.M."/>
        </authorList>
    </citation>
    <scope>NUCLEOTIDE SEQUENCE</scope>
    <source>
        <strain evidence="2">Duluth1</strain>
        <tissue evidence="2">Whole animal</tissue>
    </source>
</reference>
<keyword evidence="3" id="KW-1185">Reference proteome</keyword>
<evidence type="ECO:0000313" key="2">
    <source>
        <dbReference type="EMBL" id="KAH3700843.1"/>
    </source>
</evidence>
<accession>A0A9D3YMG6</accession>
<dbReference type="AlphaFoldDB" id="A0A9D3YMG6"/>
<protein>
    <submittedName>
        <fullName evidence="2">Uncharacterized protein</fullName>
    </submittedName>
</protein>